<gene>
    <name evidence="2" type="ORF">CAEBREN_13708</name>
</gene>
<reference evidence="3" key="1">
    <citation type="submission" date="2011-07" db="EMBL/GenBank/DDBJ databases">
        <authorList>
            <consortium name="Caenorhabditis brenneri Sequencing and Analysis Consortium"/>
            <person name="Wilson R.K."/>
        </authorList>
    </citation>
    <scope>NUCLEOTIDE SEQUENCE [LARGE SCALE GENOMIC DNA]</scope>
    <source>
        <strain evidence="3">PB2801</strain>
    </source>
</reference>
<dbReference type="CDD" id="cd22150">
    <property type="entry name" value="F-box_CeFBXA-like"/>
    <property type="match status" value="1"/>
</dbReference>
<dbReference type="PANTHER" id="PTHR23015">
    <property type="entry name" value="UNCHARACTERIZED C.ELEGANS PROTEIN"/>
    <property type="match status" value="1"/>
</dbReference>
<dbReference type="PROSITE" id="PS50181">
    <property type="entry name" value="FBOX"/>
    <property type="match status" value="1"/>
</dbReference>
<organism evidence="3">
    <name type="scientific">Caenorhabditis brenneri</name>
    <name type="common">Nematode worm</name>
    <dbReference type="NCBI Taxonomy" id="135651"/>
    <lineage>
        <taxon>Eukaryota</taxon>
        <taxon>Metazoa</taxon>
        <taxon>Ecdysozoa</taxon>
        <taxon>Nematoda</taxon>
        <taxon>Chromadorea</taxon>
        <taxon>Rhabditida</taxon>
        <taxon>Rhabditina</taxon>
        <taxon>Rhabditomorpha</taxon>
        <taxon>Rhabditoidea</taxon>
        <taxon>Rhabditidae</taxon>
        <taxon>Peloderinae</taxon>
        <taxon>Caenorhabditis</taxon>
    </lineage>
</organism>
<dbReference type="Pfam" id="PF00646">
    <property type="entry name" value="F-box"/>
    <property type="match status" value="1"/>
</dbReference>
<dbReference type="InterPro" id="IPR002900">
    <property type="entry name" value="DUF38/FTH_CAE_spp"/>
</dbReference>
<evidence type="ECO:0000259" key="1">
    <source>
        <dbReference type="PROSITE" id="PS50181"/>
    </source>
</evidence>
<dbReference type="PANTHER" id="PTHR23015:SF4">
    <property type="entry name" value="DUF38 DOMAIN-CONTAINING PROTEIN-RELATED"/>
    <property type="match status" value="1"/>
</dbReference>
<keyword evidence="3" id="KW-1185">Reference proteome</keyword>
<dbReference type="InterPro" id="IPR036047">
    <property type="entry name" value="F-box-like_dom_sf"/>
</dbReference>
<evidence type="ECO:0000313" key="2">
    <source>
        <dbReference type="EMBL" id="EGT50104.1"/>
    </source>
</evidence>
<dbReference type="EMBL" id="GL379827">
    <property type="protein sequence ID" value="EGT50104.1"/>
    <property type="molecule type" value="Genomic_DNA"/>
</dbReference>
<protein>
    <recommendedName>
        <fullName evidence="1">F-box domain-containing protein</fullName>
    </recommendedName>
</protein>
<dbReference type="Proteomes" id="UP000008068">
    <property type="component" value="Unassembled WGS sequence"/>
</dbReference>
<dbReference type="eggNOG" id="ENOG502TJXD">
    <property type="taxonomic scope" value="Eukaryota"/>
</dbReference>
<proteinExistence type="predicted"/>
<dbReference type="HOGENOM" id="CLU_030831_0_3_1"/>
<dbReference type="InterPro" id="IPR040161">
    <property type="entry name" value="FB224"/>
</dbReference>
<dbReference type="InParanoid" id="G0N1G8"/>
<evidence type="ECO:0000313" key="3">
    <source>
        <dbReference type="Proteomes" id="UP000008068"/>
    </source>
</evidence>
<dbReference type="SUPFAM" id="SSF81383">
    <property type="entry name" value="F-box domain"/>
    <property type="match status" value="1"/>
</dbReference>
<dbReference type="InterPro" id="IPR001810">
    <property type="entry name" value="F-box_dom"/>
</dbReference>
<dbReference type="AlphaFoldDB" id="G0N1G8"/>
<dbReference type="GO" id="GO:0045087">
    <property type="term" value="P:innate immune response"/>
    <property type="evidence" value="ECO:0007669"/>
    <property type="project" value="TreeGrafter"/>
</dbReference>
<sequence length="355" mass="41475">MESKDLNLLQMPEVIMGHILDKLELPDILILRKTCHHLRTLVDDLHPEPKIFGTSIEVDPRWIEIKIDLGKNSQTYPCGKHLRIIYSVTKKPDNGREICKVQWIRTDRSRVVCFDDVDFIKLFCSDFETIYGGKTFEFSKKPKNPSRVQDYFYWDLLYPPPGIQQLISSLESTLKNRPRPLPVKEFCANGYEKSHVLQIMPLFEPKTLEKISIWKMSSRDLDGFSELKQWKMAKVLWFDFVHMGATLQEFKDFEKIKIKQLEEIKVNDVLAMKEAILNSTSNLTTGRIEFGACDGEQNFLQTYGFPFTDIDQVGDERKSWFFKIPNKKSVLRISFCFMYLEFAVQEDPPTNALVH</sequence>
<accession>G0N1G8</accession>
<dbReference type="Pfam" id="PF01827">
    <property type="entry name" value="FTH"/>
    <property type="match status" value="1"/>
</dbReference>
<name>G0N1G8_CAEBE</name>
<feature type="domain" description="F-box" evidence="1">
    <location>
        <begin position="5"/>
        <end position="65"/>
    </location>
</feature>
<dbReference type="SMART" id="SM00256">
    <property type="entry name" value="FBOX"/>
    <property type="match status" value="1"/>
</dbReference>